<dbReference type="Gene3D" id="2.60.40.10">
    <property type="entry name" value="Immunoglobulins"/>
    <property type="match status" value="1"/>
</dbReference>
<dbReference type="Pfam" id="PF04151">
    <property type="entry name" value="PPC"/>
    <property type="match status" value="2"/>
</dbReference>
<keyword evidence="2 4" id="KW-0378">Hydrolase</keyword>
<dbReference type="Pfam" id="PF07705">
    <property type="entry name" value="CARDB"/>
    <property type="match status" value="1"/>
</dbReference>
<feature type="domain" description="Peptidase C-terminal archaeal/bacterial" evidence="6">
    <location>
        <begin position="256"/>
        <end position="326"/>
    </location>
</feature>
<dbReference type="InterPro" id="IPR000209">
    <property type="entry name" value="Peptidase_S8/S53_dom"/>
</dbReference>
<evidence type="ECO:0000256" key="2">
    <source>
        <dbReference type="ARBA" id="ARBA00022801"/>
    </source>
</evidence>
<evidence type="ECO:0000256" key="1">
    <source>
        <dbReference type="ARBA" id="ARBA00022670"/>
    </source>
</evidence>
<name>A0ABV4Y7B1_9CYAN</name>
<feature type="domain" description="Peptidase S8/S53" evidence="5">
    <location>
        <begin position="890"/>
        <end position="1158"/>
    </location>
</feature>
<dbReference type="PROSITE" id="PS00018">
    <property type="entry name" value="EF_HAND_1"/>
    <property type="match status" value="1"/>
</dbReference>
<keyword evidence="1 4" id="KW-0645">Protease</keyword>
<dbReference type="InterPro" id="IPR007280">
    <property type="entry name" value="Peptidase_C_arc/bac"/>
</dbReference>
<dbReference type="SUPFAM" id="SSF89260">
    <property type="entry name" value="Collagen-binding domain"/>
    <property type="match status" value="2"/>
</dbReference>
<dbReference type="InterPro" id="IPR023828">
    <property type="entry name" value="Peptidase_S8_Ser-AS"/>
</dbReference>
<organism evidence="8 9">
    <name type="scientific">Floridaenema fluviatile BLCC-F154</name>
    <dbReference type="NCBI Taxonomy" id="3153640"/>
    <lineage>
        <taxon>Bacteria</taxon>
        <taxon>Bacillati</taxon>
        <taxon>Cyanobacteriota</taxon>
        <taxon>Cyanophyceae</taxon>
        <taxon>Oscillatoriophycideae</taxon>
        <taxon>Aerosakkonematales</taxon>
        <taxon>Aerosakkonemataceae</taxon>
        <taxon>Floridanema</taxon>
        <taxon>Floridanema fluviatile</taxon>
    </lineage>
</organism>
<reference evidence="8 9" key="1">
    <citation type="submission" date="2024-09" db="EMBL/GenBank/DDBJ databases">
        <title>Floridaenema gen nov. (Aerosakkonemataceae, Aerosakkonematales ord. nov., Cyanobacteria) from benthic tropical and subtropical fresh waters, with the description of four new species.</title>
        <authorList>
            <person name="Moretto J.A."/>
            <person name="Berthold D.E."/>
            <person name="Lefler F.W."/>
            <person name="Huang I.-S."/>
            <person name="Laughinghouse H. IV."/>
        </authorList>
    </citation>
    <scope>NUCLEOTIDE SEQUENCE [LARGE SCALE GENOMIC DNA]</scope>
    <source>
        <strain evidence="8 9">BLCC-F154</strain>
    </source>
</reference>
<accession>A0ABV4Y7B1</accession>
<gene>
    <name evidence="8" type="ORF">ACE1B6_05355</name>
</gene>
<comment type="caution">
    <text evidence="8">The sequence shown here is derived from an EMBL/GenBank/DDBJ whole genome shotgun (WGS) entry which is preliminary data.</text>
</comment>
<feature type="active site" description="Charge relay system" evidence="4">
    <location>
        <position position="909"/>
    </location>
</feature>
<sequence length="1188" mass="127332">MLEINDLFNENDYLWQNTDVAQAVQSGLFASGAAHFYGLGIFENRNPSGFFDESYYLRQNPDVAQAVQSGLFARGLDHFLQLGQNENRSPNVFFNTDFYLSFHPDIDAAVATGTINASEHFIRAGQFENRDPISEFYTDLYLEDNPDVAQAVTASANTANPLTPIRHFINFGQYENRYFGPDFDPIFYLQENPDVAAAVTRPGLSPIKHFLEFGLAEGRLGFPPDSFNINLNTARELGILGSTNISDFVGNNNPLDLYRFSLDKVSQLDIALNGLSADADLLLIQDQNGNNLIDDNELLEFSTNIGTEAEAINTLLTAGTYFVGVEQYEGDTNYNLSISATPAEIPIDNAGNTLNTARDIGTLTNPQNYSDFVGVVDQDDFYRFTLDTRSDVNIVVDNLSADADLKLIQDLNNNGIIDDVIGLIDGGEIVASSENFDTDAEIINVAGLDPGTYFVRVYPYSGNTNYNLNLSTNAAPLTPLPDLSGASFNIAQGSLTAGSNLDVQFTVQNTQPVDAGEFTVGFYLSQSPSITPSDIFLGSSAINGLTGNTNTANLTASLKLPEADNSFWSGDKTYYIGMVVDSTAAVNETNENNNSSTGELRDFKAIPISSTATNEEEIKGGDFDPIDNQASNASFTNFRVSDASGDNTPNTIFQGGAIRLDYNVANADSLANVRLEILANNTVVSTVDLGAGASLSNQLVNLVSVGAGNYQLRTVARNNAGQEAISPDLTVNILPVSRVDGDFTGKTLDYAGTPATATVVLGRGGTDTLNLNVLPTNVTSINGLNLSAFNPLSGSTNNQAIFGGTAFDYLTLADGREIYFQGIEYLKFADNSQLELQVRPNDLSFSEQWNSFVTDVPSAWRFTQGSNKVLLVSLDSGITLSAIANGATDLSRLDYDETKVEDGAPEKAHGQQAISVMASTANNNFGVAGVNWNSNVYVNNLYEGGIDLKTAIERTMNYAKEKGYERVVFQGGIQAKYWLTGGGKYTEKQLQDLISSYGDTAFFAVAAGNGGPRGNDIGEIDTYLTSVSGVAAFETTLSNVMSVGALRPGGEANAWYYTAEGTEVVNGFKNASSVNLAIYSNRGSNLTLVAPTDSPAINSSGNGSFFGGTSCANPNMAGMASLVWSVNPQLTGGQLRQVLIDTAFDLGDPGRDTTFGYGLVNTDAAVRRAFALARDQEVANLYSGSLIV</sequence>
<comment type="similarity">
    <text evidence="4">Belongs to the peptidase S8 family.</text>
</comment>
<dbReference type="PROSITE" id="PS51892">
    <property type="entry name" value="SUBTILASE"/>
    <property type="match status" value="1"/>
</dbReference>
<evidence type="ECO:0000259" key="5">
    <source>
        <dbReference type="Pfam" id="PF00082"/>
    </source>
</evidence>
<dbReference type="RefSeq" id="WP_413256211.1">
    <property type="nucleotide sequence ID" value="NZ_JBHFNS010000019.1"/>
</dbReference>
<dbReference type="Gene3D" id="3.40.50.200">
    <property type="entry name" value="Peptidase S8/S53 domain"/>
    <property type="match status" value="1"/>
</dbReference>
<dbReference type="InterPro" id="IPR036852">
    <property type="entry name" value="Peptidase_S8/S53_dom_sf"/>
</dbReference>
<dbReference type="InterPro" id="IPR018247">
    <property type="entry name" value="EF_Hand_1_Ca_BS"/>
</dbReference>
<dbReference type="Pfam" id="PF00082">
    <property type="entry name" value="Peptidase_S8"/>
    <property type="match status" value="1"/>
</dbReference>
<dbReference type="SUPFAM" id="SSF52743">
    <property type="entry name" value="Subtilisin-like"/>
    <property type="match status" value="1"/>
</dbReference>
<evidence type="ECO:0000259" key="6">
    <source>
        <dbReference type="Pfam" id="PF04151"/>
    </source>
</evidence>
<keyword evidence="9" id="KW-1185">Reference proteome</keyword>
<feature type="active site" description="Charge relay system" evidence="4">
    <location>
        <position position="1110"/>
    </location>
</feature>
<dbReference type="PANTHER" id="PTHR42884:SF14">
    <property type="entry name" value="NEUROENDOCRINE CONVERTASE 1"/>
    <property type="match status" value="1"/>
</dbReference>
<dbReference type="PANTHER" id="PTHR42884">
    <property type="entry name" value="PROPROTEIN CONVERTASE SUBTILISIN/KEXIN-RELATED"/>
    <property type="match status" value="1"/>
</dbReference>
<dbReference type="EMBL" id="JBHFNS010000019">
    <property type="protein sequence ID" value="MFB2934685.1"/>
    <property type="molecule type" value="Genomic_DNA"/>
</dbReference>
<proteinExistence type="inferred from homology"/>
<feature type="domain" description="CARDB" evidence="7">
    <location>
        <begin position="481"/>
        <end position="597"/>
    </location>
</feature>
<evidence type="ECO:0000259" key="7">
    <source>
        <dbReference type="Pfam" id="PF07705"/>
    </source>
</evidence>
<protein>
    <submittedName>
        <fullName evidence="8">S8 family serine peptidase</fullName>
    </submittedName>
</protein>
<dbReference type="InterPro" id="IPR013783">
    <property type="entry name" value="Ig-like_fold"/>
</dbReference>
<dbReference type="InterPro" id="IPR011635">
    <property type="entry name" value="CARDB"/>
</dbReference>
<evidence type="ECO:0000313" key="9">
    <source>
        <dbReference type="Proteomes" id="UP001576776"/>
    </source>
</evidence>
<feature type="domain" description="Peptidase C-terminal archaeal/bacterial" evidence="6">
    <location>
        <begin position="380"/>
        <end position="458"/>
    </location>
</feature>
<evidence type="ECO:0000313" key="8">
    <source>
        <dbReference type="EMBL" id="MFB2934685.1"/>
    </source>
</evidence>
<dbReference type="Gene3D" id="2.60.120.380">
    <property type="match status" value="2"/>
</dbReference>
<dbReference type="Proteomes" id="UP001576776">
    <property type="component" value="Unassembled WGS sequence"/>
</dbReference>
<evidence type="ECO:0000256" key="4">
    <source>
        <dbReference type="PROSITE-ProRule" id="PRU01240"/>
    </source>
</evidence>
<feature type="active site" description="Charge relay system" evidence="4">
    <location>
        <position position="875"/>
    </location>
</feature>
<evidence type="ECO:0000256" key="3">
    <source>
        <dbReference type="ARBA" id="ARBA00022825"/>
    </source>
</evidence>
<keyword evidence="3 4" id="KW-0720">Serine protease</keyword>
<dbReference type="PROSITE" id="PS00138">
    <property type="entry name" value="SUBTILASE_SER"/>
    <property type="match status" value="1"/>
</dbReference>